<dbReference type="PANTHER" id="PTHR43201:SF5">
    <property type="entry name" value="MEDIUM-CHAIN ACYL-COA LIGASE ACSF2, MITOCHONDRIAL"/>
    <property type="match status" value="1"/>
</dbReference>
<dbReference type="InterPro" id="IPR045851">
    <property type="entry name" value="AMP-bd_C_sf"/>
</dbReference>
<dbReference type="Gene3D" id="3.30.300.30">
    <property type="match status" value="1"/>
</dbReference>
<keyword evidence="2" id="KW-0436">Ligase</keyword>
<dbReference type="GO" id="GO:0006631">
    <property type="term" value="P:fatty acid metabolic process"/>
    <property type="evidence" value="ECO:0007669"/>
    <property type="project" value="TreeGrafter"/>
</dbReference>
<evidence type="ECO:0000256" key="2">
    <source>
        <dbReference type="ARBA" id="ARBA00022598"/>
    </source>
</evidence>
<dbReference type="GO" id="GO:0031956">
    <property type="term" value="F:medium-chain fatty acid-CoA ligase activity"/>
    <property type="evidence" value="ECO:0007669"/>
    <property type="project" value="TreeGrafter"/>
</dbReference>
<dbReference type="AlphaFoldDB" id="A0A1M7GIT5"/>
<feature type="domain" description="AMP-dependent synthetase/ligase" evidence="3">
    <location>
        <begin position="10"/>
        <end position="334"/>
    </location>
</feature>
<dbReference type="RefSeq" id="WP_149779625.1">
    <property type="nucleotide sequence ID" value="NZ_FRCB01000005.1"/>
</dbReference>
<dbReference type="PANTHER" id="PTHR43201">
    <property type="entry name" value="ACYL-COA SYNTHETASE"/>
    <property type="match status" value="1"/>
</dbReference>
<dbReference type="Proteomes" id="UP000322545">
    <property type="component" value="Unassembled WGS sequence"/>
</dbReference>
<gene>
    <name evidence="4" type="ORF">SAMN05443432_10536</name>
</gene>
<evidence type="ECO:0000256" key="1">
    <source>
        <dbReference type="ARBA" id="ARBA00006432"/>
    </source>
</evidence>
<dbReference type="Gene3D" id="3.40.50.12780">
    <property type="entry name" value="N-terminal domain of ligase-like"/>
    <property type="match status" value="1"/>
</dbReference>
<dbReference type="InterPro" id="IPR000873">
    <property type="entry name" value="AMP-dep_synth/lig_dom"/>
</dbReference>
<accession>A0A1M7GIT5</accession>
<reference evidence="4 5" key="1">
    <citation type="submission" date="2016-11" db="EMBL/GenBank/DDBJ databases">
        <authorList>
            <person name="Varghese N."/>
            <person name="Submissions S."/>
        </authorList>
    </citation>
    <scope>NUCLEOTIDE SEQUENCE [LARGE SCALE GENOMIC DNA]</scope>
    <source>
        <strain evidence="4 5">DSM 28249</strain>
    </source>
</reference>
<organism evidence="4 5">
    <name type="scientific">Roseovarius litoreus</name>
    <dbReference type="NCBI Taxonomy" id="1155722"/>
    <lineage>
        <taxon>Bacteria</taxon>
        <taxon>Pseudomonadati</taxon>
        <taxon>Pseudomonadota</taxon>
        <taxon>Alphaproteobacteria</taxon>
        <taxon>Rhodobacterales</taxon>
        <taxon>Roseobacteraceae</taxon>
        <taxon>Roseovarius</taxon>
    </lineage>
</organism>
<dbReference type="EMBL" id="FRCB01000005">
    <property type="protein sequence ID" value="SHM16180.1"/>
    <property type="molecule type" value="Genomic_DNA"/>
</dbReference>
<dbReference type="PROSITE" id="PS00455">
    <property type="entry name" value="AMP_BINDING"/>
    <property type="match status" value="1"/>
</dbReference>
<dbReference type="SUPFAM" id="SSF56801">
    <property type="entry name" value="Acetyl-CoA synthetase-like"/>
    <property type="match status" value="1"/>
</dbReference>
<protein>
    <submittedName>
        <fullName evidence="4">Long-chain acyl-CoA synthetase (AMP-forming)</fullName>
    </submittedName>
</protein>
<evidence type="ECO:0000313" key="4">
    <source>
        <dbReference type="EMBL" id="SHM16180.1"/>
    </source>
</evidence>
<name>A0A1M7GIT5_9RHOB</name>
<dbReference type="Pfam" id="PF00501">
    <property type="entry name" value="AMP-binding"/>
    <property type="match status" value="1"/>
</dbReference>
<comment type="similarity">
    <text evidence="1">Belongs to the ATP-dependent AMP-binding enzyme family.</text>
</comment>
<proteinExistence type="inferred from homology"/>
<dbReference type="InterPro" id="IPR020845">
    <property type="entry name" value="AMP-binding_CS"/>
</dbReference>
<keyword evidence="5" id="KW-1185">Reference proteome</keyword>
<dbReference type="InterPro" id="IPR042099">
    <property type="entry name" value="ANL_N_sf"/>
</dbReference>
<evidence type="ECO:0000259" key="3">
    <source>
        <dbReference type="Pfam" id="PF00501"/>
    </source>
</evidence>
<sequence>MTDRVFNALSQHAAQSPEKTALRSGTRCIAYRSLAAFLVQNAKTLAGPARVFGISTSDPLDAALADLALTYSGHVSVHVPPFFSASQQAHLIESAGVETIIGTSQAPVTPLVLCPPEACPPLTTPLDPPVAGARRIIFTSGSSGTPKGVLIGESQMAAALAGLEKAIAPVREDIHLSLLPVAQLLEQVAGLYLPLLAGAEVHFCPEALAALFGGPMAPIVAAMASARPTTSILVPALLSRLVSELRTTATQAPASLRLIAVGGARTSPALLAEAEALGLPVHEGYGLSECCSVVALNGPLDARAGTVGRVLDGVEVRIDDGEIVVSGPTVMEGYIGHPPVTGEWRTGDLGRFEEGRLIVEGRKDWLIVTPQGRNINPEWVEAALCADPRIPAAGLYLAPDDQLEIIAVLAAPVAPAQIEALLSDLPLYARPSRVRFAPASQAGLLKPGGGIDRSQLAQLSRMLPCFPISHDMKECVA</sequence>
<evidence type="ECO:0000313" key="5">
    <source>
        <dbReference type="Proteomes" id="UP000322545"/>
    </source>
</evidence>